<feature type="domain" description="MADF" evidence="1">
    <location>
        <begin position="67"/>
        <end position="119"/>
    </location>
</feature>
<name>A0A6G0VZ07_APHCR</name>
<gene>
    <name evidence="2" type="ORF">FWK35_00029339</name>
</gene>
<evidence type="ECO:0000313" key="3">
    <source>
        <dbReference type="Proteomes" id="UP000478052"/>
    </source>
</evidence>
<evidence type="ECO:0000313" key="2">
    <source>
        <dbReference type="EMBL" id="KAF0711896.1"/>
    </source>
</evidence>
<comment type="caution">
    <text evidence="2">The sequence shown here is derived from an EMBL/GenBank/DDBJ whole genome shotgun (WGS) entry which is preliminary data.</text>
</comment>
<dbReference type="EMBL" id="VUJU01011127">
    <property type="protein sequence ID" value="KAF0711896.1"/>
    <property type="molecule type" value="Genomic_DNA"/>
</dbReference>
<dbReference type="Proteomes" id="UP000478052">
    <property type="component" value="Unassembled WGS sequence"/>
</dbReference>
<dbReference type="Pfam" id="PF10545">
    <property type="entry name" value="MADF_DNA_bdg"/>
    <property type="match status" value="1"/>
</dbReference>
<reference evidence="2 3" key="1">
    <citation type="submission" date="2019-08" db="EMBL/GenBank/DDBJ databases">
        <title>Whole genome of Aphis craccivora.</title>
        <authorList>
            <person name="Voronova N.V."/>
            <person name="Shulinski R.S."/>
            <person name="Bandarenka Y.V."/>
            <person name="Zhorov D.G."/>
            <person name="Warner D."/>
        </authorList>
    </citation>
    <scope>NUCLEOTIDE SEQUENCE [LARGE SCALE GENOMIC DNA]</scope>
    <source>
        <strain evidence="2">180601</strain>
        <tissue evidence="2">Whole Body</tissue>
    </source>
</reference>
<sequence length="179" mass="21024">MFAVNCPYAIRNIPHRIKSFSNLLPFLFGWYWHIRFSEHIPEYFSSLVHDIPNGAFTSSKKFNKSTRVMRFLYFLFSASECKERWKNLRSVFVRNLKAPPSGSGSKKKRPYYLIEAMQFALPFVKTNMPTAGNMPSVNNVILQSIKIMVTYKKHQAHLKTSQLKYHICLQHKYQNRLLG</sequence>
<evidence type="ECO:0000259" key="1">
    <source>
        <dbReference type="Pfam" id="PF10545"/>
    </source>
</evidence>
<dbReference type="InterPro" id="IPR006578">
    <property type="entry name" value="MADF-dom"/>
</dbReference>
<dbReference type="OrthoDB" id="6147983at2759"/>
<dbReference type="AlphaFoldDB" id="A0A6G0VZ07"/>
<protein>
    <submittedName>
        <fullName evidence="2">MADF domain-containing protein</fullName>
    </submittedName>
</protein>
<organism evidence="2 3">
    <name type="scientific">Aphis craccivora</name>
    <name type="common">Cowpea aphid</name>
    <dbReference type="NCBI Taxonomy" id="307492"/>
    <lineage>
        <taxon>Eukaryota</taxon>
        <taxon>Metazoa</taxon>
        <taxon>Ecdysozoa</taxon>
        <taxon>Arthropoda</taxon>
        <taxon>Hexapoda</taxon>
        <taxon>Insecta</taxon>
        <taxon>Pterygota</taxon>
        <taxon>Neoptera</taxon>
        <taxon>Paraneoptera</taxon>
        <taxon>Hemiptera</taxon>
        <taxon>Sternorrhyncha</taxon>
        <taxon>Aphidomorpha</taxon>
        <taxon>Aphidoidea</taxon>
        <taxon>Aphididae</taxon>
        <taxon>Aphidini</taxon>
        <taxon>Aphis</taxon>
        <taxon>Aphis</taxon>
    </lineage>
</organism>
<proteinExistence type="predicted"/>
<keyword evidence="3" id="KW-1185">Reference proteome</keyword>
<accession>A0A6G0VZ07</accession>